<comment type="similarity">
    <text evidence="1 2">Belongs to the flagella basal body rod proteins family.</text>
</comment>
<dbReference type="HOGENOM" id="CLU_013687_0_2_9"/>
<protein>
    <submittedName>
        <fullName evidence="6">Fagellar hook-basal body protein</fullName>
    </submittedName>
</protein>
<dbReference type="OrthoDB" id="9804559at2"/>
<comment type="subcellular location">
    <subcellularLocation>
        <location evidence="2">Bacterial flagellum basal body</location>
    </subcellularLocation>
</comment>
<name>D9SKI7_CLOC7</name>
<evidence type="ECO:0000259" key="4">
    <source>
        <dbReference type="Pfam" id="PF06429"/>
    </source>
</evidence>
<proteinExistence type="inferred from homology"/>
<dbReference type="PANTHER" id="PTHR30435:SF19">
    <property type="entry name" value="FLAGELLAR BASAL-BODY ROD PROTEIN FLGG"/>
    <property type="match status" value="1"/>
</dbReference>
<gene>
    <name evidence="6" type="ordered locus">Clocel_1739</name>
</gene>
<evidence type="ECO:0000259" key="3">
    <source>
        <dbReference type="Pfam" id="PF00460"/>
    </source>
</evidence>
<dbReference type="Pfam" id="PF06429">
    <property type="entry name" value="Flg_bbr_C"/>
    <property type="match status" value="1"/>
</dbReference>
<dbReference type="InterPro" id="IPR001444">
    <property type="entry name" value="Flag_bb_rod_N"/>
</dbReference>
<organism evidence="6 7">
    <name type="scientific">Clostridium cellulovorans (strain ATCC 35296 / DSM 3052 / OCM 3 / 743B)</name>
    <dbReference type="NCBI Taxonomy" id="573061"/>
    <lineage>
        <taxon>Bacteria</taxon>
        <taxon>Bacillati</taxon>
        <taxon>Bacillota</taxon>
        <taxon>Clostridia</taxon>
        <taxon>Eubacteriales</taxon>
        <taxon>Clostridiaceae</taxon>
        <taxon>Clostridium</taxon>
    </lineage>
</organism>
<dbReference type="Proteomes" id="UP000002730">
    <property type="component" value="Chromosome"/>
</dbReference>
<dbReference type="NCBIfam" id="TIGR03506">
    <property type="entry name" value="FlgEFG_subfam"/>
    <property type="match status" value="1"/>
</dbReference>
<dbReference type="SUPFAM" id="SSF117143">
    <property type="entry name" value="Flagellar hook protein flgE"/>
    <property type="match status" value="1"/>
</dbReference>
<evidence type="ECO:0000259" key="5">
    <source>
        <dbReference type="Pfam" id="PF22692"/>
    </source>
</evidence>
<sequence length="255" mass="27969">MLSLFWNSKSSMNAQQNKLDTISNNIANVNTTGYRALQSNFSDLVYDSYNRLGTPNSGKDTELLIGTGTRLASTIRNDVQGSLLETKVSTEFALDGPGFFKITTADGTEAYTRNGSFKIDSNGDLCDDKGNYLSIEFNGQPVKFNPNNFAVNPDGTITVKEGEAARTVGRIPIFNAIGNDSFSSIADSLYVPKDGVQVYRENNTDILQGYLENSNVDMSKEMTDMIVTQRAFELSSKVLSTGDQMWGIVNNIRGR</sequence>
<dbReference type="RefSeq" id="WP_010077305.1">
    <property type="nucleotide sequence ID" value="NC_014393.1"/>
</dbReference>
<dbReference type="PANTHER" id="PTHR30435">
    <property type="entry name" value="FLAGELLAR PROTEIN"/>
    <property type="match status" value="1"/>
</dbReference>
<feature type="domain" description="Flagellar basal-body/hook protein C-terminal" evidence="4">
    <location>
        <begin position="208"/>
        <end position="252"/>
    </location>
</feature>
<keyword evidence="7" id="KW-1185">Reference proteome</keyword>
<dbReference type="InterPro" id="IPR010930">
    <property type="entry name" value="Flg_bb/hook_C_dom"/>
</dbReference>
<dbReference type="STRING" id="573061.Clocel_1739"/>
<dbReference type="InterPro" id="IPR020013">
    <property type="entry name" value="Flagellar_FlgE/F/G"/>
</dbReference>
<dbReference type="InterPro" id="IPR053967">
    <property type="entry name" value="LlgE_F_G-like_D1"/>
</dbReference>
<dbReference type="Pfam" id="PF22692">
    <property type="entry name" value="LlgE_F_G_D1"/>
    <property type="match status" value="1"/>
</dbReference>
<dbReference type="eggNOG" id="COG4786">
    <property type="taxonomic scope" value="Bacteria"/>
</dbReference>
<keyword evidence="2" id="KW-0975">Bacterial flagellum</keyword>
<dbReference type="GO" id="GO:0009425">
    <property type="term" value="C:bacterial-type flagellum basal body"/>
    <property type="evidence" value="ECO:0007669"/>
    <property type="project" value="UniProtKB-SubCell"/>
</dbReference>
<accession>D9SKI7</accession>
<dbReference type="KEGG" id="ccb:Clocel_1739"/>
<dbReference type="AlphaFoldDB" id="D9SKI7"/>
<evidence type="ECO:0000313" key="6">
    <source>
        <dbReference type="EMBL" id="ADL51483.1"/>
    </source>
</evidence>
<evidence type="ECO:0000256" key="2">
    <source>
        <dbReference type="RuleBase" id="RU362116"/>
    </source>
</evidence>
<evidence type="ECO:0000313" key="7">
    <source>
        <dbReference type="Proteomes" id="UP000002730"/>
    </source>
</evidence>
<reference evidence="6 7" key="1">
    <citation type="submission" date="2010-08" db="EMBL/GenBank/DDBJ databases">
        <title>Complete sequence of Clostridium cellulovorans 743B.</title>
        <authorList>
            <consortium name="US DOE Joint Genome Institute"/>
            <person name="Lucas S."/>
            <person name="Copeland A."/>
            <person name="Lapidus A."/>
            <person name="Cheng J.-F."/>
            <person name="Bruce D."/>
            <person name="Goodwin L."/>
            <person name="Pitluck S."/>
            <person name="Chertkov O."/>
            <person name="Detter J.C."/>
            <person name="Han C."/>
            <person name="Tapia R."/>
            <person name="Land M."/>
            <person name="Hauser L."/>
            <person name="Chang Y.-J."/>
            <person name="Jeffries C."/>
            <person name="Kyrpides N."/>
            <person name="Ivanova N."/>
            <person name="Mikhailova N."/>
            <person name="Hemme C.L."/>
            <person name="Woyke T."/>
        </authorList>
    </citation>
    <scope>NUCLEOTIDE SEQUENCE [LARGE SCALE GENOMIC DNA]</scope>
    <source>
        <strain evidence="7">ATCC 35296 / DSM 3052 / OCM 3 / 743B</strain>
    </source>
</reference>
<dbReference type="Pfam" id="PF00460">
    <property type="entry name" value="Flg_bb_rod"/>
    <property type="match status" value="1"/>
</dbReference>
<dbReference type="GO" id="GO:0071978">
    <property type="term" value="P:bacterial-type flagellum-dependent swarming motility"/>
    <property type="evidence" value="ECO:0007669"/>
    <property type="project" value="TreeGrafter"/>
</dbReference>
<feature type="domain" description="Flagellar hook protein FlgE/F/G-like D1" evidence="5">
    <location>
        <begin position="93"/>
        <end position="159"/>
    </location>
</feature>
<dbReference type="EMBL" id="CP002160">
    <property type="protein sequence ID" value="ADL51483.1"/>
    <property type="molecule type" value="Genomic_DNA"/>
</dbReference>
<feature type="domain" description="Flagellar basal body rod protein N-terminal" evidence="3">
    <location>
        <begin position="10"/>
        <end position="35"/>
    </location>
</feature>
<evidence type="ECO:0000256" key="1">
    <source>
        <dbReference type="ARBA" id="ARBA00009677"/>
    </source>
</evidence>
<dbReference type="InterPro" id="IPR037925">
    <property type="entry name" value="FlgE/F/G-like"/>
</dbReference>